<gene>
    <name evidence="1" type="ORF">MSG28_013900</name>
</gene>
<evidence type="ECO:0000313" key="2">
    <source>
        <dbReference type="Proteomes" id="UP001064048"/>
    </source>
</evidence>
<comment type="caution">
    <text evidence="1">The sequence shown here is derived from an EMBL/GenBank/DDBJ whole genome shotgun (WGS) entry which is preliminary data.</text>
</comment>
<reference evidence="1 2" key="1">
    <citation type="journal article" date="2022" name="Genome Biol. Evol.">
        <title>The Spruce Budworm Genome: Reconstructing the Evolutionary History of Antifreeze Proteins.</title>
        <authorList>
            <person name="Beliveau C."/>
            <person name="Gagne P."/>
            <person name="Picq S."/>
            <person name="Vernygora O."/>
            <person name="Keeling C.I."/>
            <person name="Pinkney K."/>
            <person name="Doucet D."/>
            <person name="Wen F."/>
            <person name="Johnston J.S."/>
            <person name="Maaroufi H."/>
            <person name="Boyle B."/>
            <person name="Laroche J."/>
            <person name="Dewar K."/>
            <person name="Juretic N."/>
            <person name="Blackburn G."/>
            <person name="Nisole A."/>
            <person name="Brunet B."/>
            <person name="Brandao M."/>
            <person name="Lumley L."/>
            <person name="Duan J."/>
            <person name="Quan G."/>
            <person name="Lucarotti C.J."/>
            <person name="Roe A.D."/>
            <person name="Sperling F.A.H."/>
            <person name="Levesque R.C."/>
            <person name="Cusson M."/>
        </authorList>
    </citation>
    <scope>NUCLEOTIDE SEQUENCE [LARGE SCALE GENOMIC DNA]</scope>
    <source>
        <strain evidence="1">Glfc:IPQL:Cfum</strain>
    </source>
</reference>
<evidence type="ECO:0000313" key="1">
    <source>
        <dbReference type="EMBL" id="KAI8433033.1"/>
    </source>
</evidence>
<dbReference type="Proteomes" id="UP001064048">
    <property type="component" value="Chromosome 24"/>
</dbReference>
<organism evidence="1 2">
    <name type="scientific">Choristoneura fumiferana</name>
    <name type="common">Spruce budworm moth</name>
    <name type="synonym">Archips fumiferana</name>
    <dbReference type="NCBI Taxonomy" id="7141"/>
    <lineage>
        <taxon>Eukaryota</taxon>
        <taxon>Metazoa</taxon>
        <taxon>Ecdysozoa</taxon>
        <taxon>Arthropoda</taxon>
        <taxon>Hexapoda</taxon>
        <taxon>Insecta</taxon>
        <taxon>Pterygota</taxon>
        <taxon>Neoptera</taxon>
        <taxon>Endopterygota</taxon>
        <taxon>Lepidoptera</taxon>
        <taxon>Glossata</taxon>
        <taxon>Ditrysia</taxon>
        <taxon>Tortricoidea</taxon>
        <taxon>Tortricidae</taxon>
        <taxon>Tortricinae</taxon>
        <taxon>Choristoneura</taxon>
    </lineage>
</organism>
<protein>
    <submittedName>
        <fullName evidence="1">Uncharacterized protein</fullName>
    </submittedName>
</protein>
<sequence length="1130" mass="128575">MDICKYGYSNRTITTKNFCAGSLLRGSGACKYDIGGPGVIRNVLHAVISFGPSRCGITGAPTVFTKVYRYKKWFKKIFCNVVKTNDTVDDSGEMEALAMLGPGGRKVRRYPFVASVFVKDKYVCTGAIIRRDMVITVGSCLKPFDFLDKTKRRSPFITNVFVRVGSDLYPSGKLIPVIDFHFHYNFDHKTLAFNLVLLVLKTKINFVKGQIAGIRVSNSTRLKFKYQQVPVVGWGADCAVLAGSAPKKCTLRCGIRTSLPPPPKEAGSLCSTVDVVLMMPATKTAPRNEPGLLLRSVLLNRTYYEDCRKHYILNVTVLFEDDTSLMFKVNRQQEDPTHINETLAEVLNWFTANNLLLNAAKTKCIKFSLPNVRQFKTTISLNGENLKLVHETVFLGLTLDRNLQWSPHISGLAGRLSPAAYAHSVLRYADLGQGSRYRDRFKEINILTVASQYIHDVILYTHKNIGSFKKGSDVHDINIRNKHKLAVPKFRLRKGDSLGNLVLVKNKLFGLVNVDCSRRSPNSPVVFIKAAVFSWWINSMMCQYKERFDPSDASKISDYGSIENVSSVEMLITIGRKIHCKSYKGATLNCTSINITTYYCERRDGKRLPHGTPIVCDDIDDDYKVKCTTASIREMDRYDIARSLVNWPHSSTHNGAIYYCEPDSRNTSVRSCNYTNVGLTCYETNCTESIIDRVIFCDYRNCTAWAGPTGLKSCRFRERYCLDLNRRPTHCPGKVLRRCYYVENEGYVCKKRECHNSEVDGSVWSHRVVTQCDFTIDCQDNKMAWYRNCSEAKRKRCITLTHDLNACIKQKCGYFFRGADAFCEGYWEEPYCFDIQREHFACPEYKMRNSWTKCTNLENYIYDEAIMCAEEWCTLAHLLNMSDFNFCRARNYCYTTKGQTQGHSEERVNITFNCPKEGENCRKVAVDEYEYQLKSDSNESATYNYKIICVKSVCTEKHNVAVHCTSKTSVYCHNNHGTVECPPLDTVDDNYNVLALRSRVDDANFHSDDDVRLTTFATSIYTQNNAPSFKARADVDDYADDDPRNDMELVKYASPRQTQTNVPSLQTRGNVDDDSLNKDVSIREIPINVPALRAQPDDGNDAAYVLDKDDDALLDSYEETQLRENKDDFV</sequence>
<proteinExistence type="predicted"/>
<name>A0ACC0K9D5_CHOFU</name>
<keyword evidence="2" id="KW-1185">Reference proteome</keyword>
<dbReference type="EMBL" id="CM046124">
    <property type="protein sequence ID" value="KAI8433033.1"/>
    <property type="molecule type" value="Genomic_DNA"/>
</dbReference>
<accession>A0ACC0K9D5</accession>